<dbReference type="FunFam" id="1.10.510.10:FF:000084">
    <property type="entry name" value="Wall-associated receptor kinase 2"/>
    <property type="match status" value="1"/>
</dbReference>
<keyword evidence="6 18" id="KW-0812">Transmembrane</keyword>
<dbReference type="PROSITE" id="PS00107">
    <property type="entry name" value="PROTEIN_KINASE_ATP"/>
    <property type="match status" value="1"/>
</dbReference>
<sequence>MHPVRLSTSLLLLICFTSATIPLDSLAPEAAGGATDQTSRCTQVPFPFGVPDIALDQSFEVVCIDTTTENRARYLPNGTMTQQLPPSLKLPSGTYFIQNISLQGQVRIFTGPIYQQCSNGTDQMLTRGNGWLNLTGTPFTLSKNYTTLVVIGCDDFVMIKSIDGDGNNGTKPSRSGCVAFCTDSSSRIDGSCSGLGCCQMSLPGSEGLKGFDLNLYKLQNVGVNNRITNCSVAFFTTPSKFSFRTSYYDNKDYFDSRLEEHVVVLDWAIGNKTCAEAKKDVNSFACQKNSQCYDSPNGVGYFCNCTQGYEGNPYIATGCKDVNECLYPETNPCTGYCINTEGSFMCACPSGMTGDGRKDGSGCKKKAFPLDVVLGVGLGVLFILVLASFISYWGFQKRKIVMMRSNFFRQNGGYLFKQRLASQSIDSGTKIFTEKELAKSTDNYSENNVLGQGGYGTVYKGILSDLKVVAIKKSRIENDNQIEQFINEITILSQINHRNVVKLLGCCLETQVPLLVYEFIPNGTLLHLIRSKNSGFHLPWDHRLRISAEAAGAIAYLHSAASFPIIHRDIKSSNILLNENFVAKVSDFGASRSVPFDKTHLTTLVKGTIGYLDPEYFQTSLLTEKSDVYSFGVVLAELLTGEKPISVARSEEFHNLAMYFTAAFDEDRLLQVIDPPVVGEAAAEELYIMAHLTKRCLNTKGEERPTMKQVALELEALMRRNQQGQTGNEEMEPLLVTREPIGTENIECTNQYSLELHMLLSMDLPR</sequence>
<dbReference type="SUPFAM" id="SSF57196">
    <property type="entry name" value="EGF/Laminin"/>
    <property type="match status" value="1"/>
</dbReference>
<dbReference type="Pfam" id="PF08488">
    <property type="entry name" value="WAK"/>
    <property type="match status" value="1"/>
</dbReference>
<dbReference type="CDD" id="cd14066">
    <property type="entry name" value="STKc_IRAK"/>
    <property type="match status" value="1"/>
</dbReference>
<evidence type="ECO:0000256" key="9">
    <source>
        <dbReference type="ARBA" id="ARBA00022741"/>
    </source>
</evidence>
<dbReference type="SMART" id="SM00179">
    <property type="entry name" value="EGF_CA"/>
    <property type="match status" value="2"/>
</dbReference>
<dbReference type="Pfam" id="PF07714">
    <property type="entry name" value="PK_Tyr_Ser-Thr"/>
    <property type="match status" value="1"/>
</dbReference>
<dbReference type="FunFam" id="2.10.25.10:FF:000038">
    <property type="entry name" value="Fibrillin 2"/>
    <property type="match status" value="1"/>
</dbReference>
<dbReference type="SMART" id="SM00220">
    <property type="entry name" value="S_TKc"/>
    <property type="match status" value="1"/>
</dbReference>
<dbReference type="SUPFAM" id="SSF56112">
    <property type="entry name" value="Protein kinase-like (PK-like)"/>
    <property type="match status" value="1"/>
</dbReference>
<dbReference type="EMBL" id="JAMFTS010000001">
    <property type="protein sequence ID" value="KAJ4811512.1"/>
    <property type="molecule type" value="Genomic_DNA"/>
</dbReference>
<evidence type="ECO:0000256" key="16">
    <source>
        <dbReference type="ARBA" id="ARBA00058961"/>
    </source>
</evidence>
<name>A0AAV8H6W7_9POAL</name>
<dbReference type="SMART" id="SM00181">
    <property type="entry name" value="EGF"/>
    <property type="match status" value="2"/>
</dbReference>
<evidence type="ECO:0000313" key="21">
    <source>
        <dbReference type="EMBL" id="KAJ4811512.1"/>
    </source>
</evidence>
<evidence type="ECO:0000313" key="22">
    <source>
        <dbReference type="Proteomes" id="UP001140206"/>
    </source>
</evidence>
<dbReference type="InterPro" id="IPR000719">
    <property type="entry name" value="Prot_kinase_dom"/>
</dbReference>
<feature type="transmembrane region" description="Helical" evidence="18">
    <location>
        <begin position="372"/>
        <end position="395"/>
    </location>
</feature>
<keyword evidence="5" id="KW-0808">Transferase</keyword>
<dbReference type="Pfam" id="PF07645">
    <property type="entry name" value="EGF_CA"/>
    <property type="match status" value="1"/>
</dbReference>
<gene>
    <name evidence="21" type="ORF">LUZ62_024078</name>
</gene>
<comment type="subcellular location">
    <subcellularLocation>
        <location evidence="1">Membrane</location>
        <topology evidence="1">Single-pass type I membrane protein</topology>
    </subcellularLocation>
</comment>
<dbReference type="InterPro" id="IPR008271">
    <property type="entry name" value="Ser/Thr_kinase_AS"/>
</dbReference>
<dbReference type="PROSITE" id="PS01187">
    <property type="entry name" value="EGF_CA"/>
    <property type="match status" value="1"/>
</dbReference>
<evidence type="ECO:0000256" key="1">
    <source>
        <dbReference type="ARBA" id="ARBA00004479"/>
    </source>
</evidence>
<evidence type="ECO:0000256" key="15">
    <source>
        <dbReference type="ARBA" id="ARBA00023180"/>
    </source>
</evidence>
<dbReference type="GO" id="GO:0004674">
    <property type="term" value="F:protein serine/threonine kinase activity"/>
    <property type="evidence" value="ECO:0007669"/>
    <property type="project" value="UniProtKB-KW"/>
</dbReference>
<dbReference type="InterPro" id="IPR000742">
    <property type="entry name" value="EGF"/>
</dbReference>
<keyword evidence="7 19" id="KW-0732">Signal</keyword>
<dbReference type="Proteomes" id="UP001140206">
    <property type="component" value="Chromosome 1"/>
</dbReference>
<dbReference type="AlphaFoldDB" id="A0AAV8H6W7"/>
<keyword evidence="11 17" id="KW-0067">ATP-binding</keyword>
<dbReference type="InterPro" id="IPR045274">
    <property type="entry name" value="WAK-like"/>
</dbReference>
<keyword evidence="12 18" id="KW-1133">Transmembrane helix</keyword>
<evidence type="ECO:0000256" key="6">
    <source>
        <dbReference type="ARBA" id="ARBA00022692"/>
    </source>
</evidence>
<dbReference type="FunFam" id="2.10.25.10:FF:000628">
    <property type="entry name" value="Wall-associated receptor kinase 2"/>
    <property type="match status" value="1"/>
</dbReference>
<dbReference type="InterPro" id="IPR018097">
    <property type="entry name" value="EGF_Ca-bd_CS"/>
</dbReference>
<dbReference type="Gene3D" id="1.10.510.10">
    <property type="entry name" value="Transferase(Phosphotransferase) domain 1"/>
    <property type="match status" value="1"/>
</dbReference>
<dbReference type="InterPro" id="IPR011009">
    <property type="entry name" value="Kinase-like_dom_sf"/>
</dbReference>
<dbReference type="PROSITE" id="PS00108">
    <property type="entry name" value="PROTEIN_KINASE_ST"/>
    <property type="match status" value="1"/>
</dbReference>
<dbReference type="PROSITE" id="PS50011">
    <property type="entry name" value="PROTEIN_KINASE_DOM"/>
    <property type="match status" value="1"/>
</dbReference>
<dbReference type="GO" id="GO:0005509">
    <property type="term" value="F:calcium ion binding"/>
    <property type="evidence" value="ECO:0007669"/>
    <property type="project" value="InterPro"/>
</dbReference>
<comment type="function">
    <text evidence="16">Serine/threonine-protein kinase that may function as a signaling receptor of extracellular matrix component. Binding to pectin may have significance in the control of cell expansion, morphogenesis and development.</text>
</comment>
<dbReference type="GO" id="GO:0005524">
    <property type="term" value="F:ATP binding"/>
    <property type="evidence" value="ECO:0007669"/>
    <property type="project" value="UniProtKB-UniRule"/>
</dbReference>
<evidence type="ECO:0000256" key="11">
    <source>
        <dbReference type="ARBA" id="ARBA00022840"/>
    </source>
</evidence>
<evidence type="ECO:0000256" key="12">
    <source>
        <dbReference type="ARBA" id="ARBA00022989"/>
    </source>
</evidence>
<keyword evidence="3" id="KW-0245">EGF-like domain</keyword>
<evidence type="ECO:0000256" key="7">
    <source>
        <dbReference type="ARBA" id="ARBA00022729"/>
    </source>
</evidence>
<dbReference type="Gene3D" id="3.30.200.20">
    <property type="entry name" value="Phosphorylase Kinase, domain 1"/>
    <property type="match status" value="1"/>
</dbReference>
<evidence type="ECO:0000256" key="2">
    <source>
        <dbReference type="ARBA" id="ARBA00022527"/>
    </source>
</evidence>
<evidence type="ECO:0000256" key="4">
    <source>
        <dbReference type="ARBA" id="ARBA00022553"/>
    </source>
</evidence>
<feature type="signal peptide" evidence="19">
    <location>
        <begin position="1"/>
        <end position="19"/>
    </location>
</feature>
<organism evidence="21 22">
    <name type="scientific">Rhynchospora pubera</name>
    <dbReference type="NCBI Taxonomy" id="906938"/>
    <lineage>
        <taxon>Eukaryota</taxon>
        <taxon>Viridiplantae</taxon>
        <taxon>Streptophyta</taxon>
        <taxon>Embryophyta</taxon>
        <taxon>Tracheophyta</taxon>
        <taxon>Spermatophyta</taxon>
        <taxon>Magnoliopsida</taxon>
        <taxon>Liliopsida</taxon>
        <taxon>Poales</taxon>
        <taxon>Cyperaceae</taxon>
        <taxon>Cyperoideae</taxon>
        <taxon>Rhynchosporeae</taxon>
        <taxon>Rhynchospora</taxon>
    </lineage>
</organism>
<evidence type="ECO:0000256" key="10">
    <source>
        <dbReference type="ARBA" id="ARBA00022777"/>
    </source>
</evidence>
<dbReference type="InterPro" id="IPR001881">
    <property type="entry name" value="EGF-like_Ca-bd_dom"/>
</dbReference>
<keyword evidence="8" id="KW-0677">Repeat</keyword>
<feature type="chain" id="PRO_5043698247" evidence="19">
    <location>
        <begin position="20"/>
        <end position="766"/>
    </location>
</feature>
<evidence type="ECO:0000256" key="18">
    <source>
        <dbReference type="SAM" id="Phobius"/>
    </source>
</evidence>
<evidence type="ECO:0000259" key="20">
    <source>
        <dbReference type="PROSITE" id="PS50011"/>
    </source>
</evidence>
<proteinExistence type="predicted"/>
<dbReference type="InterPro" id="IPR001245">
    <property type="entry name" value="Ser-Thr/Tyr_kinase_cat_dom"/>
</dbReference>
<dbReference type="InterPro" id="IPR000152">
    <property type="entry name" value="EGF-type_Asp/Asn_hydroxyl_site"/>
</dbReference>
<dbReference type="Gene3D" id="2.10.25.10">
    <property type="entry name" value="Laminin"/>
    <property type="match status" value="2"/>
</dbReference>
<keyword evidence="15" id="KW-0325">Glycoprotein</keyword>
<evidence type="ECO:0000256" key="17">
    <source>
        <dbReference type="PROSITE-ProRule" id="PRU10141"/>
    </source>
</evidence>
<dbReference type="InterPro" id="IPR049883">
    <property type="entry name" value="NOTCH1_EGF-like"/>
</dbReference>
<feature type="domain" description="Protein kinase" evidence="20">
    <location>
        <begin position="444"/>
        <end position="718"/>
    </location>
</feature>
<dbReference type="PANTHER" id="PTHR27005">
    <property type="entry name" value="WALL-ASSOCIATED RECEPTOR KINASE-LIKE 21"/>
    <property type="match status" value="1"/>
</dbReference>
<dbReference type="FunFam" id="3.30.200.20:FF:000043">
    <property type="entry name" value="Wall-associated receptor kinase 2"/>
    <property type="match status" value="1"/>
</dbReference>
<feature type="binding site" evidence="17">
    <location>
        <position position="473"/>
    </location>
    <ligand>
        <name>ATP</name>
        <dbReference type="ChEBI" id="CHEBI:30616"/>
    </ligand>
</feature>
<dbReference type="InterPro" id="IPR013695">
    <property type="entry name" value="WAK"/>
</dbReference>
<keyword evidence="13 18" id="KW-0472">Membrane</keyword>
<evidence type="ECO:0000256" key="5">
    <source>
        <dbReference type="ARBA" id="ARBA00022679"/>
    </source>
</evidence>
<dbReference type="PANTHER" id="PTHR27005:SF168">
    <property type="entry name" value="WALL-ASSOCIATED RECEPTOR KINASE 17"/>
    <property type="match status" value="1"/>
</dbReference>
<protein>
    <submittedName>
        <fullName evidence="21">Wall-associated kinase family protein</fullName>
    </submittedName>
</protein>
<keyword evidence="22" id="KW-1185">Reference proteome</keyword>
<dbReference type="GO" id="GO:0007166">
    <property type="term" value="P:cell surface receptor signaling pathway"/>
    <property type="evidence" value="ECO:0007669"/>
    <property type="project" value="InterPro"/>
</dbReference>
<evidence type="ECO:0000256" key="19">
    <source>
        <dbReference type="SAM" id="SignalP"/>
    </source>
</evidence>
<dbReference type="InterPro" id="IPR017441">
    <property type="entry name" value="Protein_kinase_ATP_BS"/>
</dbReference>
<keyword evidence="9 17" id="KW-0547">Nucleotide-binding</keyword>
<evidence type="ECO:0000256" key="13">
    <source>
        <dbReference type="ARBA" id="ARBA00023136"/>
    </source>
</evidence>
<keyword evidence="10 21" id="KW-0418">Kinase</keyword>
<accession>A0AAV8H6W7</accession>
<dbReference type="CDD" id="cd00054">
    <property type="entry name" value="EGF_CA"/>
    <property type="match status" value="1"/>
</dbReference>
<keyword evidence="4" id="KW-0597">Phosphoprotein</keyword>
<comment type="caution">
    <text evidence="21">The sequence shown here is derived from an EMBL/GenBank/DDBJ whole genome shotgun (WGS) entry which is preliminary data.</text>
</comment>
<evidence type="ECO:0000256" key="3">
    <source>
        <dbReference type="ARBA" id="ARBA00022536"/>
    </source>
</evidence>
<reference evidence="21" key="1">
    <citation type="submission" date="2022-08" db="EMBL/GenBank/DDBJ databases">
        <authorList>
            <person name="Marques A."/>
        </authorList>
    </citation>
    <scope>NUCLEOTIDE SEQUENCE</scope>
    <source>
        <strain evidence="21">RhyPub2mFocal</strain>
        <tissue evidence="21">Leaves</tissue>
    </source>
</reference>
<evidence type="ECO:0000256" key="14">
    <source>
        <dbReference type="ARBA" id="ARBA00023157"/>
    </source>
</evidence>
<keyword evidence="14" id="KW-1015">Disulfide bond</keyword>
<dbReference type="PROSITE" id="PS00010">
    <property type="entry name" value="ASX_HYDROXYL"/>
    <property type="match status" value="1"/>
</dbReference>
<dbReference type="GO" id="GO:0005886">
    <property type="term" value="C:plasma membrane"/>
    <property type="evidence" value="ECO:0007669"/>
    <property type="project" value="TreeGrafter"/>
</dbReference>
<keyword evidence="2" id="KW-0723">Serine/threonine-protein kinase</keyword>
<evidence type="ECO:0000256" key="8">
    <source>
        <dbReference type="ARBA" id="ARBA00022737"/>
    </source>
</evidence>